<keyword evidence="1" id="KW-0812">Transmembrane</keyword>
<keyword evidence="1" id="KW-0472">Membrane</keyword>
<sequence>MYAEWILLMNFLMNLVLLKFTATITYTIIPIWRLLLGAFCSALIAVLFIGNIFMLLVSFIVLLGIAFSFKWKIFREQGKWIVVATLLAGGLITAIQPFLLASPFFVYIFICFGIVCISLTVMKQGWFQKLQNVAQSRYVTTSKVELFEHQMELVTYIDTGNEATEPLSQAPVHFISFKSVQSMLPDEFSECLLKWNEQEPYSLTMFSKEIQKRIRIVPITTVQKGTLLVPAFRATIVIQNKTYPNHYVVFTKNDARFPQNAQMIAHVFVLTNS</sequence>
<feature type="transmembrane region" description="Helical" evidence="1">
    <location>
        <begin position="35"/>
        <end position="68"/>
    </location>
</feature>
<feature type="transmembrane region" description="Helical" evidence="1">
    <location>
        <begin position="7"/>
        <end position="29"/>
    </location>
</feature>
<evidence type="ECO:0000313" key="3">
    <source>
        <dbReference type="Proteomes" id="UP000196594"/>
    </source>
</evidence>
<evidence type="ECO:0000313" key="2">
    <source>
        <dbReference type="EMBL" id="OUZ40568.1"/>
    </source>
</evidence>
<proteinExistence type="predicted"/>
<organism evidence="2 3">
    <name type="scientific">Solibacillus kalamii</name>
    <dbReference type="NCBI Taxonomy" id="1748298"/>
    <lineage>
        <taxon>Bacteria</taxon>
        <taxon>Bacillati</taxon>
        <taxon>Bacillota</taxon>
        <taxon>Bacilli</taxon>
        <taxon>Bacillales</taxon>
        <taxon>Caryophanaceae</taxon>
        <taxon>Solibacillus</taxon>
    </lineage>
</organism>
<dbReference type="Proteomes" id="UP000196594">
    <property type="component" value="Unassembled WGS sequence"/>
</dbReference>
<reference evidence="2 3" key="1">
    <citation type="journal article" date="2017" name="Int. J. Syst. Evol. Microbiol.">
        <title>Solibacillus kalamii sp. nov., isolated from a high-efficiency particulate arrestance filter system used in the International Space Station.</title>
        <authorList>
            <person name="Checinska Sielaff A."/>
            <person name="Kumar R.M."/>
            <person name="Pal D."/>
            <person name="Mayilraj S."/>
            <person name="Venkateswaran K."/>
        </authorList>
    </citation>
    <scope>NUCLEOTIDE SEQUENCE [LARGE SCALE GENOMIC DNA]</scope>
    <source>
        <strain evidence="2 3">ISSFR-015</strain>
    </source>
</reference>
<dbReference type="RefSeq" id="WP_008403390.1">
    <property type="nucleotide sequence ID" value="NZ_JAFBEY010000002.1"/>
</dbReference>
<gene>
    <name evidence="2" type="ORF">CBM15_01505</name>
</gene>
<keyword evidence="1" id="KW-1133">Transmembrane helix</keyword>
<name>A0ABX3ZLB6_9BACL</name>
<accession>A0ABX3ZLB6</accession>
<dbReference type="Pfam" id="PF03419">
    <property type="entry name" value="Peptidase_U4"/>
    <property type="match status" value="1"/>
</dbReference>
<feature type="transmembrane region" description="Helical" evidence="1">
    <location>
        <begin position="104"/>
        <end position="122"/>
    </location>
</feature>
<keyword evidence="3" id="KW-1185">Reference proteome</keyword>
<evidence type="ECO:0000256" key="1">
    <source>
        <dbReference type="SAM" id="Phobius"/>
    </source>
</evidence>
<comment type="caution">
    <text evidence="2">The sequence shown here is derived from an EMBL/GenBank/DDBJ whole genome shotgun (WGS) entry which is preliminary data.</text>
</comment>
<dbReference type="InterPro" id="IPR005081">
    <property type="entry name" value="SpoIIGA"/>
</dbReference>
<protein>
    <submittedName>
        <fullName evidence="2">Sigma-E processing peptidase SpoIIGA</fullName>
    </submittedName>
</protein>
<feature type="transmembrane region" description="Helical" evidence="1">
    <location>
        <begin position="80"/>
        <end position="98"/>
    </location>
</feature>
<dbReference type="EMBL" id="NHNT01000001">
    <property type="protein sequence ID" value="OUZ40568.1"/>
    <property type="molecule type" value="Genomic_DNA"/>
</dbReference>